<protein>
    <submittedName>
        <fullName evidence="1">Uncharacterized protein</fullName>
    </submittedName>
</protein>
<organism evidence="1 2">
    <name type="scientific">Kipferlia bialata</name>
    <dbReference type="NCBI Taxonomy" id="797122"/>
    <lineage>
        <taxon>Eukaryota</taxon>
        <taxon>Metamonada</taxon>
        <taxon>Carpediemonas-like organisms</taxon>
        <taxon>Kipferlia</taxon>
    </lineage>
</organism>
<name>A0A391NZU9_9EUKA</name>
<gene>
    <name evidence="1" type="ORF">KIPB_012159</name>
</gene>
<dbReference type="AlphaFoldDB" id="A0A391NZU9"/>
<feature type="non-terminal residue" evidence="1">
    <location>
        <position position="38"/>
    </location>
</feature>
<keyword evidence="2" id="KW-1185">Reference proteome</keyword>
<evidence type="ECO:0000313" key="1">
    <source>
        <dbReference type="EMBL" id="GCA63839.1"/>
    </source>
</evidence>
<dbReference type="Proteomes" id="UP000265618">
    <property type="component" value="Unassembled WGS sequence"/>
</dbReference>
<reference evidence="1 2" key="1">
    <citation type="journal article" date="2018" name="PLoS ONE">
        <title>The draft genome of Kipferlia bialata reveals reductive genome evolution in fornicate parasites.</title>
        <authorList>
            <person name="Tanifuji G."/>
            <person name="Takabayashi S."/>
            <person name="Kume K."/>
            <person name="Takagi M."/>
            <person name="Nakayama T."/>
            <person name="Kamikawa R."/>
            <person name="Inagaki Y."/>
            <person name="Hashimoto T."/>
        </authorList>
    </citation>
    <scope>NUCLEOTIDE SEQUENCE [LARGE SCALE GENOMIC DNA]</scope>
    <source>
        <strain evidence="1">NY0173</strain>
    </source>
</reference>
<comment type="caution">
    <text evidence="1">The sequence shown here is derived from an EMBL/GenBank/DDBJ whole genome shotgun (WGS) entry which is preliminary data.</text>
</comment>
<dbReference type="EMBL" id="BDIP01005263">
    <property type="protein sequence ID" value="GCA63839.1"/>
    <property type="molecule type" value="Genomic_DNA"/>
</dbReference>
<sequence>MTPQTEAHERVYNALIRSKCHEDASFAAYVLYASLFPD</sequence>
<evidence type="ECO:0000313" key="2">
    <source>
        <dbReference type="Proteomes" id="UP000265618"/>
    </source>
</evidence>
<proteinExistence type="predicted"/>
<accession>A0A391NZU9</accession>